<sequence length="181" mass="20925">MRNTIWIAGLLLVLASCSLLENEEEKPAQKYLFEVQYINASWAFIHAGLFIDYRGEVHAFRFDSAAQFLEYEKDSYAEAELKEKYAFNPYLLGKVGRDSLADYRALVPLVTTARYTDTLRVGADMGQKMYNCFVYDNGTYKKILLKTEGDWAYQLDVAESDSLVKWLDVVWNRYAEALLSY</sequence>
<dbReference type="EMBL" id="DRLD01000185">
    <property type="protein sequence ID" value="HED10368.1"/>
    <property type="molecule type" value="Genomic_DNA"/>
</dbReference>
<dbReference type="PROSITE" id="PS51257">
    <property type="entry name" value="PROKAR_LIPOPROTEIN"/>
    <property type="match status" value="1"/>
</dbReference>
<protein>
    <recommendedName>
        <fullName evidence="2">Lipoprotein</fullName>
    </recommendedName>
</protein>
<reference evidence="1" key="1">
    <citation type="journal article" date="2020" name="mSystems">
        <title>Genome- and Community-Level Interaction Insights into Carbon Utilization and Element Cycling Functions of Hydrothermarchaeota in Hydrothermal Sediment.</title>
        <authorList>
            <person name="Zhou Z."/>
            <person name="Liu Y."/>
            <person name="Xu W."/>
            <person name="Pan J."/>
            <person name="Luo Z.H."/>
            <person name="Li M."/>
        </authorList>
    </citation>
    <scope>NUCLEOTIDE SEQUENCE [LARGE SCALE GENOMIC DNA]</scope>
    <source>
        <strain evidence="1">HyVt-456</strain>
    </source>
</reference>
<dbReference type="Proteomes" id="UP000886005">
    <property type="component" value="Unassembled WGS sequence"/>
</dbReference>
<name>A0A7V1LLU0_CALAY</name>
<accession>A0A7V1LLU0</accession>
<proteinExistence type="predicted"/>
<dbReference type="AlphaFoldDB" id="A0A7V1LLU0"/>
<organism evidence="1">
    <name type="scientific">Caldithrix abyssi</name>
    <dbReference type="NCBI Taxonomy" id="187145"/>
    <lineage>
        <taxon>Bacteria</taxon>
        <taxon>Pseudomonadati</taxon>
        <taxon>Calditrichota</taxon>
        <taxon>Calditrichia</taxon>
        <taxon>Calditrichales</taxon>
        <taxon>Calditrichaceae</taxon>
        <taxon>Caldithrix</taxon>
    </lineage>
</organism>
<gene>
    <name evidence="1" type="ORF">ENJ10_06745</name>
</gene>
<evidence type="ECO:0000313" key="1">
    <source>
        <dbReference type="EMBL" id="HED10368.1"/>
    </source>
</evidence>
<evidence type="ECO:0008006" key="2">
    <source>
        <dbReference type="Google" id="ProtNLM"/>
    </source>
</evidence>
<comment type="caution">
    <text evidence="1">The sequence shown here is derived from an EMBL/GenBank/DDBJ whole genome shotgun (WGS) entry which is preliminary data.</text>
</comment>